<evidence type="ECO:0000256" key="5">
    <source>
        <dbReference type="ARBA" id="ARBA00022989"/>
    </source>
</evidence>
<feature type="transmembrane region" description="Helical" evidence="9">
    <location>
        <begin position="409"/>
        <end position="428"/>
    </location>
</feature>
<dbReference type="GO" id="GO:0005886">
    <property type="term" value="C:plasma membrane"/>
    <property type="evidence" value="ECO:0007669"/>
    <property type="project" value="UniProtKB-SubCell"/>
</dbReference>
<keyword evidence="4 9" id="KW-0812">Transmembrane</keyword>
<feature type="transmembrane region" description="Helical" evidence="9">
    <location>
        <begin position="248"/>
        <end position="265"/>
    </location>
</feature>
<evidence type="ECO:0000256" key="8">
    <source>
        <dbReference type="SAM" id="MobiDB-lite"/>
    </source>
</evidence>
<dbReference type="InterPro" id="IPR002293">
    <property type="entry name" value="AA/rel_permease1"/>
</dbReference>
<feature type="transmembrane region" description="Helical" evidence="9">
    <location>
        <begin position="466"/>
        <end position="486"/>
    </location>
</feature>
<feature type="region of interest" description="Disordered" evidence="8">
    <location>
        <begin position="570"/>
        <end position="641"/>
    </location>
</feature>
<dbReference type="PANTHER" id="PTHR45826:SF2">
    <property type="entry name" value="AMINO ACID TRANSPORTER"/>
    <property type="match status" value="1"/>
</dbReference>
<keyword evidence="3" id="KW-1003">Cell membrane</keyword>
<accession>A0A0M0JYJ1</accession>
<dbReference type="GO" id="GO:0015203">
    <property type="term" value="F:polyamine transmembrane transporter activity"/>
    <property type="evidence" value="ECO:0007669"/>
    <property type="project" value="UniProtKB-ARBA"/>
</dbReference>
<sequence>MSAAAQLGASLPLFSRLSKRLNTLSTPFIADDGTGEDDYALLPPPRLLGPLQLTAITFFAVCGSAYGIEEAVSAGGPLLAIGTLLGVTLVWSLPMVLVVSELSVAMPHSGGYIVWVHNAFGPALALLNGMVNLLCNVFDCALYPLLLAQYVERALYPLLPPEPHGAHGASWWRELAPDVIGSCLRLAVVALAAGVNVLGTSVVGIGMVAFMFLVSPPLLALVLASYAAPHTAPLAPFTPSLQEPPTTAAQWHFLLALVMWNNCGYDSAGMVASEVSDAPRTFPRALTAALVLTTVTYALPLAACTAAVPPSSWPEWGEGQFEIVAKQVGGPLLQYILLATSVTAEVGVLCTLMCTTSRALVAMAQLRMLPGPLARLHPSLGTPYLAIALNSALIALATTLLHLEALLEITMFFYAVNVIVQCATVLRLRRTHPHRLRPSYTLPAPLLALPALCALLLLVLTPARGWLAALSLFLVCLLLYAIIHLVRLAQGHKPAAPPSARATAAVEALAVVVPPFNASAHGNAHEADGVCRDGRSSRAVMSAHSRAAPRHAGQGDAWFARLTQRYRPLSDREQEMQRAEGQLQGFEMSRRDREEWDAARDRGDEEDEDEAGGGRAEREKGASSGGRAATASADEFVDIIE</sequence>
<dbReference type="Gene3D" id="1.20.1740.10">
    <property type="entry name" value="Amino acid/polyamine transporter I"/>
    <property type="match status" value="1"/>
</dbReference>
<evidence type="ECO:0000313" key="11">
    <source>
        <dbReference type="Proteomes" id="UP000037460"/>
    </source>
</evidence>
<feature type="transmembrane region" description="Helical" evidence="9">
    <location>
        <begin position="440"/>
        <end position="460"/>
    </location>
</feature>
<keyword evidence="5 9" id="KW-1133">Transmembrane helix</keyword>
<dbReference type="OrthoDB" id="5982228at2759"/>
<dbReference type="EMBL" id="JWZX01001971">
    <property type="protein sequence ID" value="KOO31634.1"/>
    <property type="molecule type" value="Genomic_DNA"/>
</dbReference>
<evidence type="ECO:0000256" key="3">
    <source>
        <dbReference type="ARBA" id="ARBA00022475"/>
    </source>
</evidence>
<reference evidence="11" key="1">
    <citation type="journal article" date="2015" name="PLoS Genet.">
        <title>Genome Sequence and Transcriptome Analyses of Chrysochromulina tobin: Metabolic Tools for Enhanced Algal Fitness in the Prominent Order Prymnesiales (Haptophyceae).</title>
        <authorList>
            <person name="Hovde B.T."/>
            <person name="Deodato C.R."/>
            <person name="Hunsperger H.M."/>
            <person name="Ryken S.A."/>
            <person name="Yost W."/>
            <person name="Jha R.K."/>
            <person name="Patterson J."/>
            <person name="Monnat R.J. Jr."/>
            <person name="Barlow S.B."/>
            <person name="Starkenburg S.R."/>
            <person name="Cattolico R.A."/>
        </authorList>
    </citation>
    <scope>NUCLEOTIDE SEQUENCE</scope>
    <source>
        <strain evidence="11">CCMP291</strain>
    </source>
</reference>
<evidence type="ECO:0000256" key="7">
    <source>
        <dbReference type="ARBA" id="ARBA00024041"/>
    </source>
</evidence>
<protein>
    <submittedName>
        <fullName evidence="10">Amino acid permease family expressed</fullName>
    </submittedName>
</protein>
<evidence type="ECO:0000256" key="2">
    <source>
        <dbReference type="ARBA" id="ARBA00022448"/>
    </source>
</evidence>
<gene>
    <name evidence="10" type="ORF">Ctob_011404</name>
</gene>
<evidence type="ECO:0000256" key="9">
    <source>
        <dbReference type="SAM" id="Phobius"/>
    </source>
</evidence>
<keyword evidence="6 9" id="KW-0472">Membrane</keyword>
<dbReference type="InterPro" id="IPR044566">
    <property type="entry name" value="RMV1-like"/>
</dbReference>
<keyword evidence="11" id="KW-1185">Reference proteome</keyword>
<proteinExistence type="inferred from homology"/>
<dbReference type="Pfam" id="PF13520">
    <property type="entry name" value="AA_permease_2"/>
    <property type="match status" value="1"/>
</dbReference>
<evidence type="ECO:0000256" key="6">
    <source>
        <dbReference type="ARBA" id="ARBA00023136"/>
    </source>
</evidence>
<evidence type="ECO:0000256" key="4">
    <source>
        <dbReference type="ARBA" id="ARBA00022692"/>
    </source>
</evidence>
<evidence type="ECO:0000313" key="10">
    <source>
        <dbReference type="EMBL" id="KOO31634.1"/>
    </source>
</evidence>
<feature type="transmembrane region" description="Helical" evidence="9">
    <location>
        <begin position="78"/>
        <end position="100"/>
    </location>
</feature>
<name>A0A0M0JYJ1_9EUKA</name>
<comment type="similarity">
    <text evidence="7">Belongs to the amino acid-polyamine-organocation (APC) superfamily. Polyamine:cation symporter (PHS) (TC 2.A.3.12) family.</text>
</comment>
<comment type="caution">
    <text evidence="10">The sequence shown here is derived from an EMBL/GenBank/DDBJ whole genome shotgun (WGS) entry which is preliminary data.</text>
</comment>
<feature type="transmembrane region" description="Helical" evidence="9">
    <location>
        <begin position="335"/>
        <end position="361"/>
    </location>
</feature>
<dbReference type="PANTHER" id="PTHR45826">
    <property type="entry name" value="POLYAMINE TRANSPORTER PUT1"/>
    <property type="match status" value="1"/>
</dbReference>
<organism evidence="10 11">
    <name type="scientific">Chrysochromulina tobinii</name>
    <dbReference type="NCBI Taxonomy" id="1460289"/>
    <lineage>
        <taxon>Eukaryota</taxon>
        <taxon>Haptista</taxon>
        <taxon>Haptophyta</taxon>
        <taxon>Prymnesiophyceae</taxon>
        <taxon>Prymnesiales</taxon>
        <taxon>Chrysochromulinaceae</taxon>
        <taxon>Chrysochromulina</taxon>
    </lineage>
</organism>
<feature type="transmembrane region" description="Helical" evidence="9">
    <location>
        <begin position="112"/>
        <end position="134"/>
    </location>
</feature>
<feature type="transmembrane region" description="Helical" evidence="9">
    <location>
        <begin position="286"/>
        <end position="308"/>
    </location>
</feature>
<keyword evidence="2" id="KW-0813">Transport</keyword>
<feature type="transmembrane region" description="Helical" evidence="9">
    <location>
        <begin position="47"/>
        <end position="66"/>
    </location>
</feature>
<feature type="compositionally biased region" description="Basic and acidic residues" evidence="8">
    <location>
        <begin position="588"/>
        <end position="603"/>
    </location>
</feature>
<comment type="subcellular location">
    <subcellularLocation>
        <location evidence="1">Cell membrane</location>
        <topology evidence="1">Multi-pass membrane protein</topology>
    </subcellularLocation>
</comment>
<dbReference type="AlphaFoldDB" id="A0A0M0JYJ1"/>
<feature type="transmembrane region" description="Helical" evidence="9">
    <location>
        <begin position="382"/>
        <end position="403"/>
    </location>
</feature>
<evidence type="ECO:0000256" key="1">
    <source>
        <dbReference type="ARBA" id="ARBA00004651"/>
    </source>
</evidence>
<dbReference type="Proteomes" id="UP000037460">
    <property type="component" value="Unassembled WGS sequence"/>
</dbReference>